<reference evidence="2 3" key="1">
    <citation type="submission" date="2021-06" db="EMBL/GenBank/DDBJ databases">
        <authorList>
            <person name="Palmer J.M."/>
        </authorList>
    </citation>
    <scope>NUCLEOTIDE SEQUENCE [LARGE SCALE GENOMIC DNA]</scope>
    <source>
        <strain evidence="2 3">XC_2019</strain>
        <tissue evidence="2">Muscle</tissue>
    </source>
</reference>
<sequence>VHHLSSSYLLVMQIEMPNNTSSNSSLHSPSENCFSPETIAIIAALLVVYVFLTPLFVLVLVLGYQKWRKRCFSSPFTSSSHINIFTYNVVVLDLLGISGTFCAFFGTITDKLYVRTAGNCLLCIISIGHMLFHLLTCIERYLAVVHPIFYLQLRGSAGVTMRNIMIGCVWLTSLIVMCATLWLRVLYDAISIVFLFFTSVGFCFSSIFVFCALLHPGPGEGGTNGVHTDQSKQKAFQTMIIITGTLSLRLISNMIALIVKSLSGSNGYIFCVVGWASVWFHLPCSLVLSLLFLQRVGKLKVCG</sequence>
<protein>
    <recommendedName>
        <fullName evidence="4">G-protein coupled receptors family 1 profile domain-containing protein</fullName>
    </recommendedName>
</protein>
<organism evidence="2 3">
    <name type="scientific">Xenoophorus captivus</name>
    <dbReference type="NCBI Taxonomy" id="1517983"/>
    <lineage>
        <taxon>Eukaryota</taxon>
        <taxon>Metazoa</taxon>
        <taxon>Chordata</taxon>
        <taxon>Craniata</taxon>
        <taxon>Vertebrata</taxon>
        <taxon>Euteleostomi</taxon>
        <taxon>Actinopterygii</taxon>
        <taxon>Neopterygii</taxon>
        <taxon>Teleostei</taxon>
        <taxon>Neoteleostei</taxon>
        <taxon>Acanthomorphata</taxon>
        <taxon>Ovalentaria</taxon>
        <taxon>Atherinomorphae</taxon>
        <taxon>Cyprinodontiformes</taxon>
        <taxon>Goodeidae</taxon>
        <taxon>Xenoophorus</taxon>
    </lineage>
</organism>
<feature type="transmembrane region" description="Helical" evidence="1">
    <location>
        <begin position="267"/>
        <end position="293"/>
    </location>
</feature>
<feature type="non-terminal residue" evidence="2">
    <location>
        <position position="1"/>
    </location>
</feature>
<feature type="transmembrane region" description="Helical" evidence="1">
    <location>
        <begin position="85"/>
        <end position="106"/>
    </location>
</feature>
<dbReference type="EMBL" id="JAHRIN010044133">
    <property type="protein sequence ID" value="MEQ2207252.1"/>
    <property type="molecule type" value="Genomic_DNA"/>
</dbReference>
<dbReference type="Gene3D" id="1.20.1070.10">
    <property type="entry name" value="Rhodopsin 7-helix transmembrane proteins"/>
    <property type="match status" value="1"/>
</dbReference>
<dbReference type="SUPFAM" id="SSF81321">
    <property type="entry name" value="Family A G protein-coupled receptor-like"/>
    <property type="match status" value="1"/>
</dbReference>
<dbReference type="Proteomes" id="UP001434883">
    <property type="component" value="Unassembled WGS sequence"/>
</dbReference>
<feature type="transmembrane region" description="Helical" evidence="1">
    <location>
        <begin position="164"/>
        <end position="183"/>
    </location>
</feature>
<keyword evidence="1" id="KW-1133">Transmembrane helix</keyword>
<evidence type="ECO:0000313" key="3">
    <source>
        <dbReference type="Proteomes" id="UP001434883"/>
    </source>
</evidence>
<gene>
    <name evidence="2" type="ORF">XENOCAPTIV_009383</name>
</gene>
<feature type="transmembrane region" description="Helical" evidence="1">
    <location>
        <begin position="112"/>
        <end position="132"/>
    </location>
</feature>
<accession>A0ABV0RHV8</accession>
<keyword evidence="1" id="KW-0812">Transmembrane</keyword>
<proteinExistence type="predicted"/>
<keyword evidence="1" id="KW-0472">Membrane</keyword>
<evidence type="ECO:0000313" key="2">
    <source>
        <dbReference type="EMBL" id="MEQ2207252.1"/>
    </source>
</evidence>
<keyword evidence="3" id="KW-1185">Reference proteome</keyword>
<comment type="caution">
    <text evidence="2">The sequence shown here is derived from an EMBL/GenBank/DDBJ whole genome shotgun (WGS) entry which is preliminary data.</text>
</comment>
<feature type="transmembrane region" description="Helical" evidence="1">
    <location>
        <begin position="39"/>
        <end position="64"/>
    </location>
</feature>
<feature type="transmembrane region" description="Helical" evidence="1">
    <location>
        <begin position="189"/>
        <end position="214"/>
    </location>
</feature>
<feature type="transmembrane region" description="Helical" evidence="1">
    <location>
        <begin position="235"/>
        <end position="255"/>
    </location>
</feature>
<name>A0ABV0RHV8_9TELE</name>
<evidence type="ECO:0000256" key="1">
    <source>
        <dbReference type="SAM" id="Phobius"/>
    </source>
</evidence>
<evidence type="ECO:0008006" key="4">
    <source>
        <dbReference type="Google" id="ProtNLM"/>
    </source>
</evidence>